<evidence type="ECO:0000256" key="1">
    <source>
        <dbReference type="ARBA" id="ARBA00004651"/>
    </source>
</evidence>
<evidence type="ECO:0000256" key="10">
    <source>
        <dbReference type="ARBA" id="ARBA00023170"/>
    </source>
</evidence>
<keyword evidence="10 13" id="KW-0675">Receptor</keyword>
<feature type="transmembrane region" description="Helical" evidence="14">
    <location>
        <begin position="60"/>
        <end position="78"/>
    </location>
</feature>
<comment type="caution">
    <text evidence="16">The sequence shown here is derived from an EMBL/GenBank/DDBJ whole genome shotgun (WGS) entry which is preliminary data.</text>
</comment>
<reference evidence="16" key="1">
    <citation type="thesis" date="2020" institute="ProQuest LLC" country="789 East Eisenhower Parkway, Ann Arbor, MI, USA">
        <title>Comparative Genomics and Chromosome Evolution.</title>
        <authorList>
            <person name="Mudd A.B."/>
        </authorList>
    </citation>
    <scope>NUCLEOTIDE SEQUENCE</scope>
    <source>
        <strain evidence="16">237g6f4</strain>
        <tissue evidence="16">Blood</tissue>
    </source>
</reference>
<feature type="transmembrane region" description="Helical" evidence="14">
    <location>
        <begin position="273"/>
        <end position="292"/>
    </location>
</feature>
<keyword evidence="7 13" id="KW-0297">G-protein coupled receptor</keyword>
<dbReference type="GO" id="GO:0004984">
    <property type="term" value="F:olfactory receptor activity"/>
    <property type="evidence" value="ECO:0007669"/>
    <property type="project" value="InterPro"/>
</dbReference>
<evidence type="ECO:0000259" key="15">
    <source>
        <dbReference type="PROSITE" id="PS50262"/>
    </source>
</evidence>
<keyword evidence="9" id="KW-1015">Disulfide bond</keyword>
<evidence type="ECO:0000256" key="11">
    <source>
        <dbReference type="ARBA" id="ARBA00023180"/>
    </source>
</evidence>
<evidence type="ECO:0000256" key="13">
    <source>
        <dbReference type="RuleBase" id="RU000688"/>
    </source>
</evidence>
<feature type="transmembrane region" description="Helical" evidence="14">
    <location>
        <begin position="25"/>
        <end position="48"/>
    </location>
</feature>
<evidence type="ECO:0000256" key="6">
    <source>
        <dbReference type="ARBA" id="ARBA00022989"/>
    </source>
</evidence>
<dbReference type="PANTHER" id="PTHR24242:SF253">
    <property type="entry name" value="OLFACTORY RECEPTOR-RELATED"/>
    <property type="match status" value="1"/>
</dbReference>
<evidence type="ECO:0000256" key="9">
    <source>
        <dbReference type="ARBA" id="ARBA00023157"/>
    </source>
</evidence>
<keyword evidence="6 14" id="KW-1133">Transmembrane helix</keyword>
<evidence type="ECO:0000256" key="2">
    <source>
        <dbReference type="ARBA" id="ARBA00022475"/>
    </source>
</evidence>
<dbReference type="PRINTS" id="PR00237">
    <property type="entry name" value="GPCRRHODOPSN"/>
</dbReference>
<keyword evidence="8 14" id="KW-0472">Membrane</keyword>
<dbReference type="Pfam" id="PF13853">
    <property type="entry name" value="7tm_4"/>
    <property type="match status" value="1"/>
</dbReference>
<keyword evidence="4 13" id="KW-0812">Transmembrane</keyword>
<dbReference type="InterPro" id="IPR050939">
    <property type="entry name" value="Olfactory_GPCR1"/>
</dbReference>
<accession>A0AAV7DB11</accession>
<feature type="transmembrane region" description="Helical" evidence="14">
    <location>
        <begin position="141"/>
        <end position="161"/>
    </location>
</feature>
<dbReference type="PROSITE" id="PS50262">
    <property type="entry name" value="G_PROTEIN_RECEP_F1_2"/>
    <property type="match status" value="1"/>
</dbReference>
<feature type="transmembrane region" description="Helical" evidence="14">
    <location>
        <begin position="98"/>
        <end position="120"/>
    </location>
</feature>
<feature type="transmembrane region" description="Helical" evidence="14">
    <location>
        <begin position="204"/>
        <end position="226"/>
    </location>
</feature>
<sequence>MNTFNHTPDSQFQIIGFQQFHNIRIILFIFLLLFYIVIFIGNLFIVCLVTNAKDLHTPMYFFLSNLSLSDVLLTSNIVPNMLQILWTENGKVTLSGCILQFYIFGSISATECLLLTVMSYDRYQAICNPLKYSSVMTFRCCRGLITFCWAAGFTPTSPVAIGLSKLQFCHLNTIDHFFCDLAPFLELACTDISTVKMVSFSFSFLFTFFPFIFIIVSYAFIIHTILRIKSEKGRQKAFSTCSSHLAVVSLYYGTLFILYGVPSKKQSLSINKILSLFYIIVTPLLNPIIYSLKNREISKAFGRILRHAK</sequence>
<protein>
    <recommendedName>
        <fullName evidence="14">Olfactory receptor</fullName>
    </recommendedName>
</protein>
<evidence type="ECO:0000256" key="4">
    <source>
        <dbReference type="ARBA" id="ARBA00022692"/>
    </source>
</evidence>
<keyword evidence="2 14" id="KW-1003">Cell membrane</keyword>
<keyword evidence="11" id="KW-0325">Glycoprotein</keyword>
<feature type="transmembrane region" description="Helical" evidence="14">
    <location>
        <begin position="238"/>
        <end position="261"/>
    </location>
</feature>
<dbReference type="FunFam" id="1.20.1070.10:FF:000010">
    <property type="entry name" value="Olfactory receptor"/>
    <property type="match status" value="1"/>
</dbReference>
<dbReference type="PROSITE" id="PS00237">
    <property type="entry name" value="G_PROTEIN_RECEP_F1_1"/>
    <property type="match status" value="1"/>
</dbReference>
<dbReference type="Proteomes" id="UP000824782">
    <property type="component" value="Unassembled WGS sequence"/>
</dbReference>
<keyword evidence="3 14" id="KW-0716">Sensory transduction</keyword>
<dbReference type="InterPro" id="IPR000276">
    <property type="entry name" value="GPCR_Rhodpsn"/>
</dbReference>
<evidence type="ECO:0000256" key="8">
    <source>
        <dbReference type="ARBA" id="ARBA00023136"/>
    </source>
</evidence>
<gene>
    <name evidence="16" type="ORF">GDO81_001165</name>
</gene>
<evidence type="ECO:0000256" key="7">
    <source>
        <dbReference type="ARBA" id="ARBA00023040"/>
    </source>
</evidence>
<feature type="domain" description="G-protein coupled receptors family 1 profile" evidence="15">
    <location>
        <begin position="41"/>
        <end position="290"/>
    </location>
</feature>
<dbReference type="Gene3D" id="1.20.1070.10">
    <property type="entry name" value="Rhodopsin 7-helix transmembrane proteins"/>
    <property type="match status" value="1"/>
</dbReference>
<evidence type="ECO:0000256" key="5">
    <source>
        <dbReference type="ARBA" id="ARBA00022725"/>
    </source>
</evidence>
<dbReference type="InterPro" id="IPR000725">
    <property type="entry name" value="Olfact_rcpt"/>
</dbReference>
<evidence type="ECO:0000313" key="16">
    <source>
        <dbReference type="EMBL" id="KAG8594363.1"/>
    </source>
</evidence>
<keyword evidence="5 14" id="KW-0552">Olfaction</keyword>
<dbReference type="PANTHER" id="PTHR24242">
    <property type="entry name" value="G-PROTEIN COUPLED RECEPTOR"/>
    <property type="match status" value="1"/>
</dbReference>
<keyword evidence="12 13" id="KW-0807">Transducer</keyword>
<dbReference type="AlphaFoldDB" id="A0AAV7DB11"/>
<dbReference type="GO" id="GO:0005886">
    <property type="term" value="C:plasma membrane"/>
    <property type="evidence" value="ECO:0007669"/>
    <property type="project" value="UniProtKB-SubCell"/>
</dbReference>
<proteinExistence type="inferred from homology"/>
<comment type="similarity">
    <text evidence="13">Belongs to the G-protein coupled receptor 1 family.</text>
</comment>
<dbReference type="InterPro" id="IPR017452">
    <property type="entry name" value="GPCR_Rhodpsn_7TM"/>
</dbReference>
<dbReference type="EMBL" id="WNYA01000001">
    <property type="protein sequence ID" value="KAG8594363.1"/>
    <property type="molecule type" value="Genomic_DNA"/>
</dbReference>
<keyword evidence="17" id="KW-1185">Reference proteome</keyword>
<evidence type="ECO:0000256" key="3">
    <source>
        <dbReference type="ARBA" id="ARBA00022606"/>
    </source>
</evidence>
<evidence type="ECO:0000256" key="14">
    <source>
        <dbReference type="RuleBase" id="RU363047"/>
    </source>
</evidence>
<name>A0AAV7DB11_ENGPU</name>
<comment type="subcellular location">
    <subcellularLocation>
        <location evidence="1 14">Cell membrane</location>
        <topology evidence="1 14">Multi-pass membrane protein</topology>
    </subcellularLocation>
</comment>
<organism evidence="16 17">
    <name type="scientific">Engystomops pustulosus</name>
    <name type="common">Tungara frog</name>
    <name type="synonym">Physalaemus pustulosus</name>
    <dbReference type="NCBI Taxonomy" id="76066"/>
    <lineage>
        <taxon>Eukaryota</taxon>
        <taxon>Metazoa</taxon>
        <taxon>Chordata</taxon>
        <taxon>Craniata</taxon>
        <taxon>Vertebrata</taxon>
        <taxon>Euteleostomi</taxon>
        <taxon>Amphibia</taxon>
        <taxon>Batrachia</taxon>
        <taxon>Anura</taxon>
        <taxon>Neobatrachia</taxon>
        <taxon>Hyloidea</taxon>
        <taxon>Leptodactylidae</taxon>
        <taxon>Leiuperinae</taxon>
        <taxon>Engystomops</taxon>
    </lineage>
</organism>
<evidence type="ECO:0000313" key="17">
    <source>
        <dbReference type="Proteomes" id="UP000824782"/>
    </source>
</evidence>
<dbReference type="SUPFAM" id="SSF81321">
    <property type="entry name" value="Family A G protein-coupled receptor-like"/>
    <property type="match status" value="1"/>
</dbReference>
<dbReference type="PRINTS" id="PR00245">
    <property type="entry name" value="OLFACTORYR"/>
</dbReference>
<evidence type="ECO:0000256" key="12">
    <source>
        <dbReference type="ARBA" id="ARBA00023224"/>
    </source>
</evidence>
<dbReference type="GO" id="GO:0004930">
    <property type="term" value="F:G protein-coupled receptor activity"/>
    <property type="evidence" value="ECO:0007669"/>
    <property type="project" value="UniProtKB-KW"/>
</dbReference>